<dbReference type="Proteomes" id="UP000325440">
    <property type="component" value="Unassembled WGS sequence"/>
</dbReference>
<reference evidence="1 2" key="1">
    <citation type="submission" date="2019-08" db="EMBL/GenBank/DDBJ databases">
        <authorList>
            <person name="Alioto T."/>
            <person name="Alioto T."/>
            <person name="Gomez Garrido J."/>
        </authorList>
    </citation>
    <scope>NUCLEOTIDE SEQUENCE [LARGE SCALE GENOMIC DNA]</scope>
</reference>
<gene>
    <name evidence="1" type="ORF">CINCED_3A005321</name>
</gene>
<organism evidence="1 2">
    <name type="scientific">Cinara cedri</name>
    <dbReference type="NCBI Taxonomy" id="506608"/>
    <lineage>
        <taxon>Eukaryota</taxon>
        <taxon>Metazoa</taxon>
        <taxon>Ecdysozoa</taxon>
        <taxon>Arthropoda</taxon>
        <taxon>Hexapoda</taxon>
        <taxon>Insecta</taxon>
        <taxon>Pterygota</taxon>
        <taxon>Neoptera</taxon>
        <taxon>Paraneoptera</taxon>
        <taxon>Hemiptera</taxon>
        <taxon>Sternorrhyncha</taxon>
        <taxon>Aphidomorpha</taxon>
        <taxon>Aphidoidea</taxon>
        <taxon>Aphididae</taxon>
        <taxon>Lachninae</taxon>
        <taxon>Cinara</taxon>
    </lineage>
</organism>
<name>A0A5E4N8P2_9HEMI</name>
<sequence length="105" mass="12217">MTNLQNLTSKLSEIEDYFRTFVNDYMRIDKIILFIYVLGNFSRSYYSQQQVEWSSKQRLIYGGEQVTVLPKGAQFNLTPESHLPPEGTRKILLPNKCLLAAWLVV</sequence>
<accession>A0A5E4N8P2</accession>
<proteinExistence type="predicted"/>
<keyword evidence="2" id="KW-1185">Reference proteome</keyword>
<dbReference type="AlphaFoldDB" id="A0A5E4N8P2"/>
<evidence type="ECO:0000313" key="2">
    <source>
        <dbReference type="Proteomes" id="UP000325440"/>
    </source>
</evidence>
<evidence type="ECO:0000313" key="1">
    <source>
        <dbReference type="EMBL" id="VVC40131.1"/>
    </source>
</evidence>
<dbReference type="EMBL" id="CABPRJ010001900">
    <property type="protein sequence ID" value="VVC40131.1"/>
    <property type="molecule type" value="Genomic_DNA"/>
</dbReference>
<protein>
    <submittedName>
        <fullName evidence="1">Uncharacterized protein</fullName>
    </submittedName>
</protein>